<dbReference type="SMART" id="SM00344">
    <property type="entry name" value="HTH_ASNC"/>
    <property type="match status" value="1"/>
</dbReference>
<dbReference type="InterPro" id="IPR036390">
    <property type="entry name" value="WH_DNA-bd_sf"/>
</dbReference>
<dbReference type="InterPro" id="IPR036721">
    <property type="entry name" value="RCK_C_sf"/>
</dbReference>
<dbReference type="Gene3D" id="1.10.10.10">
    <property type="entry name" value="Winged helix-like DNA-binding domain superfamily/Winged helix DNA-binding domain"/>
    <property type="match status" value="1"/>
</dbReference>
<dbReference type="GO" id="GO:0006813">
    <property type="term" value="P:potassium ion transport"/>
    <property type="evidence" value="ECO:0007669"/>
    <property type="project" value="InterPro"/>
</dbReference>
<evidence type="ECO:0000313" key="6">
    <source>
        <dbReference type="EMBL" id="QLK24952.1"/>
    </source>
</evidence>
<evidence type="ECO:0000256" key="1">
    <source>
        <dbReference type="ARBA" id="ARBA00023015"/>
    </source>
</evidence>
<dbReference type="Pfam" id="PF02080">
    <property type="entry name" value="TrkA_C"/>
    <property type="match status" value="1"/>
</dbReference>
<dbReference type="PROSITE" id="PS51202">
    <property type="entry name" value="RCK_C"/>
    <property type="match status" value="1"/>
</dbReference>
<dbReference type="AlphaFoldDB" id="A0A7D6CMK1"/>
<organism evidence="6 7">
    <name type="scientific">Natrinema zhouii</name>
    <dbReference type="NCBI Taxonomy" id="1710539"/>
    <lineage>
        <taxon>Archaea</taxon>
        <taxon>Methanobacteriati</taxon>
        <taxon>Methanobacteriota</taxon>
        <taxon>Stenosarchaea group</taxon>
        <taxon>Halobacteria</taxon>
        <taxon>Halobacteriales</taxon>
        <taxon>Natrialbaceae</taxon>
        <taxon>Natrinema</taxon>
    </lineage>
</organism>
<keyword evidence="3" id="KW-0804">Transcription</keyword>
<evidence type="ECO:0000313" key="7">
    <source>
        <dbReference type="Proteomes" id="UP000510869"/>
    </source>
</evidence>
<dbReference type="Gene3D" id="3.30.70.1450">
    <property type="entry name" value="Regulator of K+ conductance, C-terminal domain"/>
    <property type="match status" value="1"/>
</dbReference>
<dbReference type="InterPro" id="IPR000485">
    <property type="entry name" value="AsnC-type_HTH_dom"/>
</dbReference>
<dbReference type="GO" id="GO:0005829">
    <property type="term" value="C:cytosol"/>
    <property type="evidence" value="ECO:0007669"/>
    <property type="project" value="TreeGrafter"/>
</dbReference>
<proteinExistence type="predicted"/>
<dbReference type="PRINTS" id="PR00033">
    <property type="entry name" value="HTHASNC"/>
</dbReference>
<reference evidence="6 7" key="1">
    <citation type="submission" date="2020-07" db="EMBL/GenBank/DDBJ databases">
        <title>Natrinema (YPL30) sp. nov. and Haloterrigena xxxxxx (YPL8) sp. nov., isolated from a salt mine.</title>
        <authorList>
            <person name="Cui H."/>
        </authorList>
    </citation>
    <scope>NUCLEOTIDE SEQUENCE [LARGE SCALE GENOMIC DNA]</scope>
    <source>
        <strain evidence="6 7">YPL13</strain>
    </source>
</reference>
<keyword evidence="7" id="KW-1185">Reference proteome</keyword>
<dbReference type="GO" id="GO:0008324">
    <property type="term" value="F:monoatomic cation transmembrane transporter activity"/>
    <property type="evidence" value="ECO:0007669"/>
    <property type="project" value="InterPro"/>
</dbReference>
<evidence type="ECO:0000259" key="5">
    <source>
        <dbReference type="PROSITE" id="PS51202"/>
    </source>
</evidence>
<dbReference type="EMBL" id="CP059154">
    <property type="protein sequence ID" value="QLK24952.1"/>
    <property type="molecule type" value="Genomic_DNA"/>
</dbReference>
<dbReference type="GO" id="GO:0043565">
    <property type="term" value="F:sequence-specific DNA binding"/>
    <property type="evidence" value="ECO:0007669"/>
    <property type="project" value="InterPro"/>
</dbReference>
<feature type="domain" description="HTH asnC-type" evidence="4">
    <location>
        <begin position="5"/>
        <end position="68"/>
    </location>
</feature>
<dbReference type="InterPro" id="IPR019888">
    <property type="entry name" value="Tscrpt_reg_AsnC-like"/>
</dbReference>
<sequence length="253" mass="27829">MDTRLDEIDRRIIHALMDDARTISAPTIAEELNVSPGTIRNRIAQLEENGVITGYHASIDFERAEGHLTNLFMCNAPVSERESVAQRAQIIPGVINIRELLTGRRNLHVLAVGNDTEDLRRIARSLSDLGIEIEDEVLVQNETSQAYAPFGPTTETREALLTDFVSLSGDAEVAEVTVDRDATIAGMSLQEAARRETFTDDTLVIAIERDDTVLTPHGDTKIQPDDIVTVFSRNGVTDDTIATFRSREAAGSE</sequence>
<protein>
    <submittedName>
        <fullName evidence="6">Winged helix-turn-helix transcriptional regulator</fullName>
    </submittedName>
</protein>
<dbReference type="InterPro" id="IPR006037">
    <property type="entry name" value="RCK_C"/>
</dbReference>
<dbReference type="InterPro" id="IPR036388">
    <property type="entry name" value="WH-like_DNA-bd_sf"/>
</dbReference>
<keyword evidence="2" id="KW-0238">DNA-binding</keyword>
<accession>A0A7D6CMK1</accession>
<dbReference type="KEGG" id="nay:HYG81_12630"/>
<evidence type="ECO:0000259" key="4">
    <source>
        <dbReference type="PROSITE" id="PS50956"/>
    </source>
</evidence>
<dbReference type="PANTHER" id="PTHR30154">
    <property type="entry name" value="LEUCINE-RESPONSIVE REGULATORY PROTEIN"/>
    <property type="match status" value="1"/>
</dbReference>
<dbReference type="SUPFAM" id="SSF116726">
    <property type="entry name" value="TrkA C-terminal domain-like"/>
    <property type="match status" value="1"/>
</dbReference>
<keyword evidence="1" id="KW-0805">Transcription regulation</keyword>
<dbReference type="PANTHER" id="PTHR30154:SF34">
    <property type="entry name" value="TRANSCRIPTIONAL REGULATOR AZLB"/>
    <property type="match status" value="1"/>
</dbReference>
<feature type="domain" description="RCK C-terminal" evidence="5">
    <location>
        <begin position="162"/>
        <end position="247"/>
    </location>
</feature>
<dbReference type="RefSeq" id="WP_180840141.1">
    <property type="nucleotide sequence ID" value="NZ_CP059154.1"/>
</dbReference>
<evidence type="ECO:0000256" key="3">
    <source>
        <dbReference type="ARBA" id="ARBA00023163"/>
    </source>
</evidence>
<dbReference type="OrthoDB" id="6762at2157"/>
<dbReference type="Pfam" id="PF13412">
    <property type="entry name" value="HTH_24"/>
    <property type="match status" value="1"/>
</dbReference>
<dbReference type="InterPro" id="IPR011991">
    <property type="entry name" value="ArsR-like_HTH"/>
</dbReference>
<dbReference type="Proteomes" id="UP000510869">
    <property type="component" value="Chromosome"/>
</dbReference>
<evidence type="ECO:0000256" key="2">
    <source>
        <dbReference type="ARBA" id="ARBA00023125"/>
    </source>
</evidence>
<dbReference type="CDD" id="cd00090">
    <property type="entry name" value="HTH_ARSR"/>
    <property type="match status" value="1"/>
</dbReference>
<dbReference type="SUPFAM" id="SSF46785">
    <property type="entry name" value="Winged helix' DNA-binding domain"/>
    <property type="match status" value="1"/>
</dbReference>
<dbReference type="PROSITE" id="PS50956">
    <property type="entry name" value="HTH_ASNC_2"/>
    <property type="match status" value="1"/>
</dbReference>
<name>A0A7D6CMK1_9EURY</name>
<gene>
    <name evidence="6" type="ORF">HYG81_12630</name>
</gene>
<dbReference type="GO" id="GO:0043200">
    <property type="term" value="P:response to amino acid"/>
    <property type="evidence" value="ECO:0007669"/>
    <property type="project" value="TreeGrafter"/>
</dbReference>
<dbReference type="GeneID" id="56144065"/>